<gene>
    <name evidence="1" type="ORF">SAMN05444159_1292</name>
</gene>
<evidence type="ECO:0000313" key="1">
    <source>
        <dbReference type="EMBL" id="SHJ71257.1"/>
    </source>
</evidence>
<protein>
    <submittedName>
        <fullName evidence="1">Uncharacterized protein</fullName>
    </submittedName>
</protein>
<sequence length="98" mass="11022">MKDAFEKRRYVPANFRGRVSADRNDPGYENHKNLMAGGYKIVVFLNGVEQKYCVSADPEEGSVCRNRTVNGSPVFHYGIAQTEIVKGEVTVRLERTSP</sequence>
<dbReference type="AlphaFoldDB" id="A0A1M6LJ92"/>
<organism evidence="1 2">
    <name type="scientific">Bradyrhizobium lablabi</name>
    <dbReference type="NCBI Taxonomy" id="722472"/>
    <lineage>
        <taxon>Bacteria</taxon>
        <taxon>Pseudomonadati</taxon>
        <taxon>Pseudomonadota</taxon>
        <taxon>Alphaproteobacteria</taxon>
        <taxon>Hyphomicrobiales</taxon>
        <taxon>Nitrobacteraceae</taxon>
        <taxon>Bradyrhizobium</taxon>
    </lineage>
</organism>
<proteinExistence type="predicted"/>
<accession>A0A1M6LJ92</accession>
<dbReference type="RefSeq" id="WP_079537429.1">
    <property type="nucleotide sequence ID" value="NZ_LT670844.1"/>
</dbReference>
<reference evidence="1 2" key="1">
    <citation type="submission" date="2016-11" db="EMBL/GenBank/DDBJ databases">
        <authorList>
            <person name="Jaros S."/>
            <person name="Januszkiewicz K."/>
            <person name="Wedrychowicz H."/>
        </authorList>
    </citation>
    <scope>NUCLEOTIDE SEQUENCE [LARGE SCALE GENOMIC DNA]</scope>
    <source>
        <strain evidence="1 2">GAS499</strain>
    </source>
</reference>
<dbReference type="Proteomes" id="UP000189935">
    <property type="component" value="Chromosome I"/>
</dbReference>
<evidence type="ECO:0000313" key="2">
    <source>
        <dbReference type="Proteomes" id="UP000189935"/>
    </source>
</evidence>
<name>A0A1M6LJ92_9BRAD</name>
<dbReference type="EMBL" id="LT670844">
    <property type="protein sequence ID" value="SHJ71257.1"/>
    <property type="molecule type" value="Genomic_DNA"/>
</dbReference>